<dbReference type="Pfam" id="PF13439">
    <property type="entry name" value="Glyco_transf_4"/>
    <property type="match status" value="1"/>
</dbReference>
<protein>
    <submittedName>
        <fullName evidence="4">Unannotated protein</fullName>
    </submittedName>
</protein>
<feature type="region of interest" description="Disordered" evidence="1">
    <location>
        <begin position="363"/>
        <end position="395"/>
    </location>
</feature>
<sequence>MRIALIAHHVAPVRPPFGGGVESFTWYLGRWLARRGHHVVAHAPTGSSIPGVQVRELDLGVRLSDAARCDVDMPPDDFMAAHHAYQRLMVDLRRDPDRYDVVHSNTLHYLPLVMAPTIGVPVLTTLHTPPTPWLESALRSLPPEPRPALNAVSPATRAAWESVVPGLPVIRNGIDPGSWPAGPGGGPAVWSGRIVPEKAPHLAVEACRAAGRELVLAGPIIDGAYWEARVRPLLGDGVRYAGHLDHDDLARTLGTASVALMTPAWDEPFGLAAAEAMACGTPVAAFARGGLPELIGDGGGRLAVPGDVADLVRALDAAAGMDRGAVRAHAVRTAGIDAMGLAYERRYEALVEHARPEPVRTLRPVGASTVGPSGVGSAAPRRRGVAATARARAVS</sequence>
<organism evidence="4">
    <name type="scientific">freshwater metagenome</name>
    <dbReference type="NCBI Taxonomy" id="449393"/>
    <lineage>
        <taxon>unclassified sequences</taxon>
        <taxon>metagenomes</taxon>
        <taxon>ecological metagenomes</taxon>
    </lineage>
</organism>
<evidence type="ECO:0000259" key="2">
    <source>
        <dbReference type="Pfam" id="PF00534"/>
    </source>
</evidence>
<proteinExistence type="predicted"/>
<gene>
    <name evidence="4" type="ORF">UFOPK3564_04069</name>
</gene>
<dbReference type="PANTHER" id="PTHR12526:SF595">
    <property type="entry name" value="BLL5217 PROTEIN"/>
    <property type="match status" value="1"/>
</dbReference>
<dbReference type="Pfam" id="PF00534">
    <property type="entry name" value="Glycos_transf_1"/>
    <property type="match status" value="1"/>
</dbReference>
<evidence type="ECO:0000313" key="4">
    <source>
        <dbReference type="EMBL" id="CAB4961133.1"/>
    </source>
</evidence>
<dbReference type="AlphaFoldDB" id="A0A6J7L2D7"/>
<dbReference type="SUPFAM" id="SSF53756">
    <property type="entry name" value="UDP-Glycosyltransferase/glycogen phosphorylase"/>
    <property type="match status" value="1"/>
</dbReference>
<dbReference type="PANTHER" id="PTHR12526">
    <property type="entry name" value="GLYCOSYLTRANSFERASE"/>
    <property type="match status" value="1"/>
</dbReference>
<accession>A0A6J7L2D7</accession>
<feature type="domain" description="Glycosyl transferase family 1" evidence="2">
    <location>
        <begin position="191"/>
        <end position="317"/>
    </location>
</feature>
<dbReference type="InterPro" id="IPR028098">
    <property type="entry name" value="Glyco_trans_4-like_N"/>
</dbReference>
<reference evidence="4" key="1">
    <citation type="submission" date="2020-05" db="EMBL/GenBank/DDBJ databases">
        <authorList>
            <person name="Chiriac C."/>
            <person name="Salcher M."/>
            <person name="Ghai R."/>
            <person name="Kavagutti S V."/>
        </authorList>
    </citation>
    <scope>NUCLEOTIDE SEQUENCE</scope>
</reference>
<feature type="compositionally biased region" description="Low complexity" evidence="1">
    <location>
        <begin position="385"/>
        <end position="395"/>
    </location>
</feature>
<evidence type="ECO:0000256" key="1">
    <source>
        <dbReference type="SAM" id="MobiDB-lite"/>
    </source>
</evidence>
<dbReference type="InterPro" id="IPR001296">
    <property type="entry name" value="Glyco_trans_1"/>
</dbReference>
<dbReference type="Gene3D" id="3.40.50.2000">
    <property type="entry name" value="Glycogen Phosphorylase B"/>
    <property type="match status" value="2"/>
</dbReference>
<dbReference type="GO" id="GO:0016757">
    <property type="term" value="F:glycosyltransferase activity"/>
    <property type="evidence" value="ECO:0007669"/>
    <property type="project" value="InterPro"/>
</dbReference>
<dbReference type="EMBL" id="CAFBMK010000490">
    <property type="protein sequence ID" value="CAB4961133.1"/>
    <property type="molecule type" value="Genomic_DNA"/>
</dbReference>
<name>A0A6J7L2D7_9ZZZZ</name>
<feature type="domain" description="Glycosyltransferase subfamily 4-like N-terminal" evidence="3">
    <location>
        <begin position="19"/>
        <end position="176"/>
    </location>
</feature>
<evidence type="ECO:0000259" key="3">
    <source>
        <dbReference type="Pfam" id="PF13439"/>
    </source>
</evidence>